<dbReference type="GO" id="GO:0000793">
    <property type="term" value="C:condensed chromosome"/>
    <property type="evidence" value="ECO:0007669"/>
    <property type="project" value="TreeGrafter"/>
</dbReference>
<dbReference type="GO" id="GO:0044547">
    <property type="term" value="F:DNA topoisomerase binding"/>
    <property type="evidence" value="ECO:0007669"/>
    <property type="project" value="TreeGrafter"/>
</dbReference>
<dbReference type="GO" id="GO:0015074">
    <property type="term" value="P:DNA integration"/>
    <property type="evidence" value="ECO:0007669"/>
    <property type="project" value="TreeGrafter"/>
</dbReference>
<gene>
    <name evidence="1" type="ORF">AVEN_153598_1</name>
</gene>
<dbReference type="Proteomes" id="UP000499080">
    <property type="component" value="Unassembled WGS sequence"/>
</dbReference>
<dbReference type="GO" id="GO:0000729">
    <property type="term" value="P:DNA double-strand break processing"/>
    <property type="evidence" value="ECO:0007669"/>
    <property type="project" value="TreeGrafter"/>
</dbReference>
<dbReference type="GO" id="GO:0005634">
    <property type="term" value="C:nucleus"/>
    <property type="evidence" value="ECO:0007669"/>
    <property type="project" value="TreeGrafter"/>
</dbReference>
<dbReference type="GO" id="GO:0044774">
    <property type="term" value="P:mitotic DNA integrity checkpoint signaling"/>
    <property type="evidence" value="ECO:0007669"/>
    <property type="project" value="TreeGrafter"/>
</dbReference>
<keyword evidence="2" id="KW-1185">Reference proteome</keyword>
<comment type="caution">
    <text evidence="1">The sequence shown here is derived from an EMBL/GenBank/DDBJ whole genome shotgun (WGS) entry which is preliminary data.</text>
</comment>
<name>A0A4Y2BRA9_ARAVE</name>
<dbReference type="AlphaFoldDB" id="A0A4Y2BRA9"/>
<proteinExistence type="predicted"/>
<dbReference type="EMBL" id="BGPR01000097">
    <property type="protein sequence ID" value="GBL93826.1"/>
    <property type="molecule type" value="Genomic_DNA"/>
</dbReference>
<evidence type="ECO:0000313" key="1">
    <source>
        <dbReference type="EMBL" id="GBL93826.1"/>
    </source>
</evidence>
<dbReference type="GO" id="GO:0006303">
    <property type="term" value="P:double-strand break repair via nonhomologous end joining"/>
    <property type="evidence" value="ECO:0007669"/>
    <property type="project" value="TreeGrafter"/>
</dbReference>
<reference evidence="1 2" key="1">
    <citation type="journal article" date="2019" name="Sci. Rep.">
        <title>Orb-weaving spider Araneus ventricosus genome elucidates the spidroin gene catalogue.</title>
        <authorList>
            <person name="Kono N."/>
            <person name="Nakamura H."/>
            <person name="Ohtoshi R."/>
            <person name="Moran D.A.P."/>
            <person name="Shinohara A."/>
            <person name="Yoshida Y."/>
            <person name="Fujiwara M."/>
            <person name="Mori M."/>
            <person name="Tomita M."/>
            <person name="Arakawa K."/>
        </authorList>
    </citation>
    <scope>NUCLEOTIDE SEQUENCE [LARGE SCALE GENOMIC DNA]</scope>
</reference>
<accession>A0A4Y2BRA9</accession>
<dbReference type="InterPro" id="IPR052709">
    <property type="entry name" value="Transposase-MT_Hybrid"/>
</dbReference>
<dbReference type="GO" id="GO:0031297">
    <property type="term" value="P:replication fork processing"/>
    <property type="evidence" value="ECO:0007669"/>
    <property type="project" value="TreeGrafter"/>
</dbReference>
<organism evidence="1 2">
    <name type="scientific">Araneus ventricosus</name>
    <name type="common">Orbweaver spider</name>
    <name type="synonym">Epeira ventricosa</name>
    <dbReference type="NCBI Taxonomy" id="182803"/>
    <lineage>
        <taxon>Eukaryota</taxon>
        <taxon>Metazoa</taxon>
        <taxon>Ecdysozoa</taxon>
        <taxon>Arthropoda</taxon>
        <taxon>Chelicerata</taxon>
        <taxon>Arachnida</taxon>
        <taxon>Araneae</taxon>
        <taxon>Araneomorphae</taxon>
        <taxon>Entelegynae</taxon>
        <taxon>Araneoidea</taxon>
        <taxon>Araneidae</taxon>
        <taxon>Araneus</taxon>
    </lineage>
</organism>
<dbReference type="GO" id="GO:0003697">
    <property type="term" value="F:single-stranded DNA binding"/>
    <property type="evidence" value="ECO:0007669"/>
    <property type="project" value="TreeGrafter"/>
</dbReference>
<evidence type="ECO:0008006" key="3">
    <source>
        <dbReference type="Google" id="ProtNLM"/>
    </source>
</evidence>
<dbReference type="GO" id="GO:0042800">
    <property type="term" value="F:histone H3K4 methyltransferase activity"/>
    <property type="evidence" value="ECO:0007669"/>
    <property type="project" value="TreeGrafter"/>
</dbReference>
<dbReference type="GO" id="GO:0035861">
    <property type="term" value="C:site of double-strand break"/>
    <property type="evidence" value="ECO:0007669"/>
    <property type="project" value="TreeGrafter"/>
</dbReference>
<dbReference type="PANTHER" id="PTHR46060:SF2">
    <property type="entry name" value="HISTONE-LYSINE N-METHYLTRANSFERASE SETMAR"/>
    <property type="match status" value="1"/>
</dbReference>
<sequence length="80" mass="9004">MRSSVEGHYKISDRTAQNWYKRFKGGVLSLEIKPRSGRPSVVNLQDLKQKVGMNPTTSTHKLSEELGPSKGTICRALYKL</sequence>
<dbReference type="GO" id="GO:0003690">
    <property type="term" value="F:double-stranded DNA binding"/>
    <property type="evidence" value="ECO:0007669"/>
    <property type="project" value="TreeGrafter"/>
</dbReference>
<dbReference type="PANTHER" id="PTHR46060">
    <property type="entry name" value="MARINER MOS1 TRANSPOSASE-LIKE PROTEIN"/>
    <property type="match status" value="1"/>
</dbReference>
<dbReference type="OrthoDB" id="6431778at2759"/>
<evidence type="ECO:0000313" key="2">
    <source>
        <dbReference type="Proteomes" id="UP000499080"/>
    </source>
</evidence>
<dbReference type="GO" id="GO:0046975">
    <property type="term" value="F:histone H3K36 methyltransferase activity"/>
    <property type="evidence" value="ECO:0007669"/>
    <property type="project" value="TreeGrafter"/>
</dbReference>
<protein>
    <recommendedName>
        <fullName evidence="3">Mos1 transposase HTH domain-containing protein</fullName>
    </recommendedName>
</protein>
<dbReference type="GO" id="GO:0000014">
    <property type="term" value="F:single-stranded DNA endodeoxyribonuclease activity"/>
    <property type="evidence" value="ECO:0007669"/>
    <property type="project" value="TreeGrafter"/>
</dbReference>